<proteinExistence type="predicted"/>
<dbReference type="GO" id="GO:0016020">
    <property type="term" value="C:membrane"/>
    <property type="evidence" value="ECO:0007669"/>
    <property type="project" value="InterPro"/>
</dbReference>
<organism evidence="2 3">
    <name type="scientific">Pacificimonas flava</name>
    <dbReference type="NCBI Taxonomy" id="1234595"/>
    <lineage>
        <taxon>Bacteria</taxon>
        <taxon>Pseudomonadati</taxon>
        <taxon>Pseudomonadota</taxon>
        <taxon>Alphaproteobacteria</taxon>
        <taxon>Sphingomonadales</taxon>
        <taxon>Sphingosinicellaceae</taxon>
        <taxon>Pacificimonas</taxon>
    </lineage>
</organism>
<dbReference type="Proteomes" id="UP000198462">
    <property type="component" value="Unassembled WGS sequence"/>
</dbReference>
<evidence type="ECO:0000256" key="1">
    <source>
        <dbReference type="SAM" id="Phobius"/>
    </source>
</evidence>
<dbReference type="PANTHER" id="PTHR47755:SF1">
    <property type="entry name" value="CELL DIVISION PROTEIN FTSX"/>
    <property type="match status" value="1"/>
</dbReference>
<keyword evidence="3" id="KW-1185">Reference proteome</keyword>
<dbReference type="PANTHER" id="PTHR47755">
    <property type="entry name" value="CELL DIVISION PROTEIN FTSX"/>
    <property type="match status" value="1"/>
</dbReference>
<evidence type="ECO:0000313" key="2">
    <source>
        <dbReference type="EMBL" id="OWV32553.1"/>
    </source>
</evidence>
<dbReference type="RefSeq" id="WP_088711349.1">
    <property type="nucleotide sequence ID" value="NZ_NFZT01000001.1"/>
</dbReference>
<evidence type="ECO:0008006" key="4">
    <source>
        <dbReference type="Google" id="ProtNLM"/>
    </source>
</evidence>
<keyword evidence="1" id="KW-0472">Membrane</keyword>
<comment type="caution">
    <text evidence="2">The sequence shown here is derived from an EMBL/GenBank/DDBJ whole genome shotgun (WGS) entry which is preliminary data.</text>
</comment>
<keyword evidence="1" id="KW-0812">Transmembrane</keyword>
<sequence length="295" mass="31105">MARWAPRAERYRYLPAEPVLRTSLPWLVALTVLLATLGMAVGLSLVGGLTALGNQMSGGFTIQVADGNPDRRDERSQRLLSWLADREGVVSAARVPGDEMQRLLEPWLGDTDLAGVLVMPAMIDVELAPGVEARRLAAELRSADPDITVDSHADWFAPVGQLGTVLAVLAMGFAVLLLAAMAAIVVLGVRAGLGRHREALGILHVLGAEERTIAGLFQYRFALTALAGAAGGFVLAVLLILLIAELVGGLGSGLLLSAGLSPLAWLLLGTVPVVAVFLAMMTSRLTVQRALAEQR</sequence>
<evidence type="ECO:0000313" key="3">
    <source>
        <dbReference type="Proteomes" id="UP000198462"/>
    </source>
</evidence>
<feature type="transmembrane region" description="Helical" evidence="1">
    <location>
        <begin position="263"/>
        <end position="281"/>
    </location>
</feature>
<dbReference type="AlphaFoldDB" id="A0A219B346"/>
<gene>
    <name evidence="2" type="ORF">B5C34_03210</name>
</gene>
<name>A0A219B346_9SPHN</name>
<dbReference type="EMBL" id="NFZT01000001">
    <property type="protein sequence ID" value="OWV32553.1"/>
    <property type="molecule type" value="Genomic_DNA"/>
</dbReference>
<feature type="transmembrane region" description="Helical" evidence="1">
    <location>
        <begin position="165"/>
        <end position="189"/>
    </location>
</feature>
<keyword evidence="1" id="KW-1133">Transmembrane helix</keyword>
<reference evidence="3" key="1">
    <citation type="submission" date="2017-05" db="EMBL/GenBank/DDBJ databases">
        <authorList>
            <person name="Lin X."/>
        </authorList>
    </citation>
    <scope>NUCLEOTIDE SEQUENCE [LARGE SCALE GENOMIC DNA]</scope>
    <source>
        <strain evidence="3">JLT2012</strain>
    </source>
</reference>
<protein>
    <recommendedName>
        <fullName evidence="4">Cell division protein FtsX</fullName>
    </recommendedName>
</protein>
<dbReference type="InterPro" id="IPR004513">
    <property type="entry name" value="FtsX"/>
</dbReference>
<feature type="transmembrane region" description="Helical" evidence="1">
    <location>
        <begin position="221"/>
        <end position="243"/>
    </location>
</feature>
<feature type="transmembrane region" description="Helical" evidence="1">
    <location>
        <begin position="24"/>
        <end position="46"/>
    </location>
</feature>
<dbReference type="GO" id="GO:0051301">
    <property type="term" value="P:cell division"/>
    <property type="evidence" value="ECO:0007669"/>
    <property type="project" value="InterPro"/>
</dbReference>
<accession>A0A219B346</accession>
<dbReference type="OrthoDB" id="8478373at2"/>
<dbReference type="GO" id="GO:0032153">
    <property type="term" value="C:cell division site"/>
    <property type="evidence" value="ECO:0007669"/>
    <property type="project" value="TreeGrafter"/>
</dbReference>